<dbReference type="EMBL" id="QLLK01000007">
    <property type="protein sequence ID" value="RAI88514.1"/>
    <property type="molecule type" value="Genomic_DNA"/>
</dbReference>
<dbReference type="PANTHER" id="PTHR32305">
    <property type="match status" value="1"/>
</dbReference>
<accession>A0A327PBD4</accession>
<evidence type="ECO:0000313" key="3">
    <source>
        <dbReference type="Proteomes" id="UP000249610"/>
    </source>
</evidence>
<gene>
    <name evidence="2" type="ORF">LV83_02815</name>
</gene>
<dbReference type="Gene3D" id="2.180.10.10">
    <property type="entry name" value="RHS repeat-associated core"/>
    <property type="match status" value="2"/>
</dbReference>
<feature type="compositionally biased region" description="Basic and acidic residues" evidence="1">
    <location>
        <begin position="714"/>
        <end position="739"/>
    </location>
</feature>
<sequence>MHWLALLVFCGNQTYSYNIRGWLKTLGSSLTDGYTQTNYYQESGATAPRYNGNISRIDWGGKEGSGGAFKTRTYNYIYDHANRLKTANFTASGEANRFNVTGITYDANGNIYSMVRRNQRATSDYNVVDDLEYSYNRFSNRLSQVKDNNLSTNYTAKDFKDWGTAAYGYDENGNMTANVDKEITLITYNHLNLPQEITFESGAQLRFAYDAAGNKLTQKVYNSSGTLTKTQDYIGEIVLLDGALDYLIHEEGRLVAEEDELWGEYYLKDHLGNIRQVLRESESQVYIATMESGSAATEEMAFSMISESRQTEPEHNVTVGGNQVAWLNANRGRMVGPGRTQEIYAGDSLRLQVHGKYLEDKKQKANPASFMAAGGKDRLIADLNELVLSNQRAGGANPIALLNLADILAKDLQSRFLSGGAPEAYLMYALYDQDSNRYEIGKKVLSKNAANQHEVLEENMYISRDGYMETFVVNETSEDVWFDNMMVMSTTPVIVQETHYDPWGLELTGLGYQYGGIKANKYLYNGKELIEDNGLQYYDYGARMYDAAIGRWGVVDPLADHPNQLSSSPYNYGANNPVFHTDPDGKCPPSICGAIIGAGLDYGLQVTENILRNGGQVTLEAFTNIDGTSISTSALAGATGAGLVTKFKKAHTLIRLGVEVASDGGASALNQYVNEGEVDLADVAIDATAGQLVGKGVSNSLKGKAQNSEVAKALQRDADRAQRVADQPKRSPGRQDAKQQKANTAAEKSDSYGDSRAAAAGTASAGAASYTVKKVKEDENK</sequence>
<comment type="caution">
    <text evidence="2">The sequence shown here is derived from an EMBL/GenBank/DDBJ whole genome shotgun (WGS) entry which is preliminary data.</text>
</comment>
<name>A0A327PBD4_9BACT</name>
<dbReference type="InterPro" id="IPR022385">
    <property type="entry name" value="Rhs_assc_core"/>
</dbReference>
<feature type="region of interest" description="Disordered" evidence="1">
    <location>
        <begin position="704"/>
        <end position="781"/>
    </location>
</feature>
<protein>
    <submittedName>
        <fullName evidence="2">RHS repeat-associated protein</fullName>
    </submittedName>
</protein>
<dbReference type="OrthoDB" id="976756at2"/>
<evidence type="ECO:0000313" key="2">
    <source>
        <dbReference type="EMBL" id="RAI88514.1"/>
    </source>
</evidence>
<evidence type="ECO:0000256" key="1">
    <source>
        <dbReference type="SAM" id="MobiDB-lite"/>
    </source>
</evidence>
<feature type="compositionally biased region" description="Low complexity" evidence="1">
    <location>
        <begin position="757"/>
        <end position="769"/>
    </location>
</feature>
<dbReference type="PANTHER" id="PTHR32305:SF15">
    <property type="entry name" value="PROTEIN RHSA-RELATED"/>
    <property type="match status" value="1"/>
</dbReference>
<organism evidence="2 3">
    <name type="scientific">Algoriphagus yeomjeoni</name>
    <dbReference type="NCBI Taxonomy" id="291403"/>
    <lineage>
        <taxon>Bacteria</taxon>
        <taxon>Pseudomonadati</taxon>
        <taxon>Bacteroidota</taxon>
        <taxon>Cytophagia</taxon>
        <taxon>Cytophagales</taxon>
        <taxon>Cyclobacteriaceae</taxon>
        <taxon>Algoriphagus</taxon>
    </lineage>
</organism>
<proteinExistence type="predicted"/>
<keyword evidence="3" id="KW-1185">Reference proteome</keyword>
<dbReference type="NCBIfam" id="TIGR03696">
    <property type="entry name" value="Rhs_assc_core"/>
    <property type="match status" value="1"/>
</dbReference>
<reference evidence="2 3" key="1">
    <citation type="submission" date="2018-06" db="EMBL/GenBank/DDBJ databases">
        <title>Genomic Encyclopedia of Archaeal and Bacterial Type Strains, Phase II (KMG-II): from individual species to whole genera.</title>
        <authorList>
            <person name="Goeker M."/>
        </authorList>
    </citation>
    <scope>NUCLEOTIDE SEQUENCE [LARGE SCALE GENOMIC DNA]</scope>
    <source>
        <strain evidence="2 3">DSM 23446</strain>
    </source>
</reference>
<dbReference type="AlphaFoldDB" id="A0A327PBD4"/>
<dbReference type="InterPro" id="IPR050708">
    <property type="entry name" value="T6SS_VgrG/RHS"/>
</dbReference>
<dbReference type="Proteomes" id="UP000249610">
    <property type="component" value="Unassembled WGS sequence"/>
</dbReference>
<dbReference type="RefSeq" id="WP_111612146.1">
    <property type="nucleotide sequence ID" value="NZ_QLLK01000007.1"/>
</dbReference>